<comment type="similarity">
    <text evidence="1 4 8">Belongs to the glycosyl hydrolase 26 family.</text>
</comment>
<dbReference type="EC" id="3.2.1.78" evidence="4"/>
<evidence type="ECO:0000313" key="10">
    <source>
        <dbReference type="EMBL" id="TKC55950.1"/>
    </source>
</evidence>
<feature type="signal peptide" evidence="4">
    <location>
        <begin position="1"/>
        <end position="19"/>
    </location>
</feature>
<dbReference type="Gene3D" id="3.20.20.80">
    <property type="entry name" value="Glycosidases"/>
    <property type="match status" value="1"/>
</dbReference>
<proteinExistence type="inferred from homology"/>
<feature type="domain" description="GH26" evidence="9">
    <location>
        <begin position="35"/>
        <end position="368"/>
    </location>
</feature>
<feature type="binding site" evidence="6">
    <location>
        <position position="195"/>
    </location>
    <ligand>
        <name>substrate</name>
    </ligand>
</feature>
<dbReference type="PANTHER" id="PTHR40079:SF4">
    <property type="entry name" value="GH26 DOMAIN-CONTAINING PROTEIN-RELATED"/>
    <property type="match status" value="1"/>
</dbReference>
<feature type="site" description="Plays an important role in maintaining the position of the catalytic nucleophile" evidence="7">
    <location>
        <position position="189"/>
    </location>
</feature>
<dbReference type="Proteomes" id="UP000309594">
    <property type="component" value="Unassembled WGS sequence"/>
</dbReference>
<evidence type="ECO:0000256" key="5">
    <source>
        <dbReference type="PIRSR" id="PIRSR018168-1"/>
    </source>
</evidence>
<comment type="subcellular location">
    <subcellularLocation>
        <location evidence="4">Secreted</location>
    </subcellularLocation>
</comment>
<keyword evidence="3 4" id="KW-0326">Glycosidase</keyword>
<dbReference type="EMBL" id="SWDX01000014">
    <property type="protein sequence ID" value="TKC55950.1"/>
    <property type="molecule type" value="Genomic_DNA"/>
</dbReference>
<dbReference type="RefSeq" id="WP_136882068.1">
    <property type="nucleotide sequence ID" value="NZ_SWDX01000014.1"/>
</dbReference>
<evidence type="ECO:0000256" key="8">
    <source>
        <dbReference type="PROSITE-ProRule" id="PRU01100"/>
    </source>
</evidence>
<dbReference type="GO" id="GO:0006080">
    <property type="term" value="P:substituted mannan metabolic process"/>
    <property type="evidence" value="ECO:0007669"/>
    <property type="project" value="UniProtKB-UniRule"/>
</dbReference>
<evidence type="ECO:0000256" key="6">
    <source>
        <dbReference type="PIRSR" id="PIRSR018168-2"/>
    </source>
</evidence>
<dbReference type="PANTHER" id="PTHR40079">
    <property type="entry name" value="MANNAN ENDO-1,4-BETA-MANNOSIDASE E-RELATED"/>
    <property type="match status" value="1"/>
</dbReference>
<feature type="chain" id="PRO_5021061818" description="Mannan endo-1,4-beta-mannosidase" evidence="4">
    <location>
        <begin position="20"/>
        <end position="379"/>
    </location>
</feature>
<name>A0A4U1G0H1_9SPHI</name>
<gene>
    <name evidence="10" type="ORF">FBD94_23780</name>
</gene>
<dbReference type="InterPro" id="IPR022790">
    <property type="entry name" value="GH26_dom"/>
</dbReference>
<evidence type="ECO:0000256" key="3">
    <source>
        <dbReference type="ARBA" id="ARBA00023295"/>
    </source>
</evidence>
<dbReference type="SUPFAM" id="SSF51445">
    <property type="entry name" value="(Trans)glycosidases"/>
    <property type="match status" value="1"/>
</dbReference>
<feature type="active site" description="Proton donor" evidence="5 8">
    <location>
        <position position="190"/>
    </location>
</feature>
<evidence type="ECO:0000256" key="7">
    <source>
        <dbReference type="PIRSR" id="PIRSR018168-3"/>
    </source>
</evidence>
<dbReference type="GO" id="GO:0005576">
    <property type="term" value="C:extracellular region"/>
    <property type="evidence" value="ECO:0007669"/>
    <property type="project" value="UniProtKB-SubCell"/>
</dbReference>
<accession>A0A4U1G0H1</accession>
<keyword evidence="4" id="KW-0119">Carbohydrate metabolism</keyword>
<evidence type="ECO:0000256" key="4">
    <source>
        <dbReference type="PIRNR" id="PIRNR018168"/>
    </source>
</evidence>
<evidence type="ECO:0000259" key="9">
    <source>
        <dbReference type="PROSITE" id="PS51764"/>
    </source>
</evidence>
<evidence type="ECO:0000256" key="2">
    <source>
        <dbReference type="ARBA" id="ARBA00022801"/>
    </source>
</evidence>
<organism evidence="10 11">
    <name type="scientific">Pedobacter hiemivivus</name>
    <dbReference type="NCBI Taxonomy" id="2530454"/>
    <lineage>
        <taxon>Bacteria</taxon>
        <taxon>Pseudomonadati</taxon>
        <taxon>Bacteroidota</taxon>
        <taxon>Sphingobacteriia</taxon>
        <taxon>Sphingobacteriales</taxon>
        <taxon>Sphingobacteriaceae</taxon>
        <taxon>Pedobacter</taxon>
    </lineage>
</organism>
<dbReference type="PROSITE" id="PS51764">
    <property type="entry name" value="GH26"/>
    <property type="match status" value="1"/>
</dbReference>
<dbReference type="InterPro" id="IPR017853">
    <property type="entry name" value="GH"/>
</dbReference>
<dbReference type="AlphaFoldDB" id="A0A4U1G0H1"/>
<dbReference type="PRINTS" id="PR00739">
    <property type="entry name" value="GLHYDRLASE26"/>
</dbReference>
<keyword evidence="4" id="KW-0964">Secreted</keyword>
<dbReference type="GO" id="GO:0016985">
    <property type="term" value="F:mannan endo-1,4-beta-mannosidase activity"/>
    <property type="evidence" value="ECO:0007669"/>
    <property type="project" value="UniProtKB-UniRule"/>
</dbReference>
<protein>
    <recommendedName>
        <fullName evidence="4">Mannan endo-1,4-beta-mannosidase</fullName>
        <ecNumber evidence="4">3.2.1.78</ecNumber>
    </recommendedName>
</protein>
<dbReference type="InterPro" id="IPR000805">
    <property type="entry name" value="Glyco_hydro_26"/>
</dbReference>
<keyword evidence="4" id="KW-0732">Signal</keyword>
<feature type="active site" description="Nucleophile" evidence="5 8">
    <location>
        <position position="297"/>
    </location>
</feature>
<comment type="caution">
    <text evidence="10">The sequence shown here is derived from an EMBL/GenBank/DDBJ whole genome shotgun (WGS) entry which is preliminary data.</text>
</comment>
<feature type="binding site" evidence="6">
    <location>
        <position position="128"/>
    </location>
    <ligand>
        <name>substrate</name>
    </ligand>
</feature>
<keyword evidence="2 4" id="KW-0378">Hydrolase</keyword>
<dbReference type="Pfam" id="PF02156">
    <property type="entry name" value="Glyco_hydro_26"/>
    <property type="match status" value="1"/>
</dbReference>
<dbReference type="PIRSF" id="PIRSF018168">
    <property type="entry name" value="Mannan-1_4-beta-mannosidase"/>
    <property type="match status" value="1"/>
</dbReference>
<feature type="binding site" evidence="6">
    <location>
        <position position="261"/>
    </location>
    <ligand>
        <name>substrate</name>
    </ligand>
</feature>
<evidence type="ECO:0000256" key="1">
    <source>
        <dbReference type="ARBA" id="ARBA00007754"/>
    </source>
</evidence>
<sequence length="379" mass="43606">MKLNKILLTIILFSRCLIASDLVNAQSLSDKAASKETVALYKNLHKLSMQHTIFGHQDDLAYGVTWKYIEGKSDIKDVVNDYPGIYGWDLGRIEHDSFKNIDGVPFDKIRKYIQDGYKKGAAITLSWHFDNPLTGGSSWDTTKNSVAAILPGGAKHQLYISWLDKAAKFISSLKGDQQEAIPILFRPFHEVSGNWFWWGRNCSSPAEIKKAWQFTVDYLNNTKKLHNLIFVYNTNGFANEQEFLKYYPGDDVVDVVSFDLYQFENQGKEAFINAVRNDLDILSKIARQRNKLAAFAETGYEAVPDATWWTETLWPAIKDYPLSYVLVWRNAGYRPSTKKMHYYAPFEGQISAPDFKKFYQYKRILFEKSIGAKNIYELN</sequence>
<reference evidence="10 11" key="1">
    <citation type="submission" date="2019-04" db="EMBL/GenBank/DDBJ databases">
        <title>Pedobacter sp. RP-1-16 sp. nov., isolated from Arctic soil.</title>
        <authorList>
            <person name="Dahal R.H."/>
            <person name="Kim D.-U."/>
        </authorList>
    </citation>
    <scope>NUCLEOTIDE SEQUENCE [LARGE SCALE GENOMIC DNA]</scope>
    <source>
        <strain evidence="10 11">RP-1-16</strain>
    </source>
</reference>
<evidence type="ECO:0000313" key="11">
    <source>
        <dbReference type="Proteomes" id="UP000309594"/>
    </source>
</evidence>
<comment type="catalytic activity">
    <reaction evidence="4">
        <text>Random hydrolysis of (1-&gt;4)-beta-D-mannosidic linkages in mannans, galactomannans and glucomannans.</text>
        <dbReference type="EC" id="3.2.1.78"/>
    </reaction>
</comment>
<dbReference type="InterPro" id="IPR016714">
    <property type="entry name" value="MANB/E"/>
</dbReference>